<proteinExistence type="predicted"/>
<gene>
    <name evidence="1" type="ORF">PR048_017108</name>
</gene>
<evidence type="ECO:0000313" key="1">
    <source>
        <dbReference type="EMBL" id="KAJ8880638.1"/>
    </source>
</evidence>
<sequence>MMRGGKMRGRSREEGGVWPRRCALREKLGLWRIFESVPKSIARYTSVLLRRHPTEDMGAAKAARGTLSLFLPGSLVHMAFKSPSALGYCKSLEAPPPLFFFRKDGEEPGVRKVPLSLSPSPPRSSNRRAQFLAGEHRELYSRAAGNCTQESVGPLAEVTTLRQVEFHYRGTGFAKGKGDFPRNIPPSAVRLPRRLWRWSHCLNCAQESVGTPLEWIGTMAKNDYELFITWQKSKREFRDDLKKIRLQLHCNLEILEIQYDTEIAVAKLSTATSLSGILWDANKVPAYLQLLPASETEKCGNNKGDLVTRFKCTIDAKRKSLNWRAVFPSHCVSTDPDAGRQRTPTLAEEVMEQICAMEPILGMFVLFIDEASYNRLWTIQSIQPILWPDKNLQASFIRSPQQTFAVGTWAGITGNNLIGLNILPLRLIGKQEAVVAQRLARSPPIRANRAQSPAGSQDFRKCESCRTIPLVGGSSLGSPVSPAPSFRRRSIAYSLQSPSSTLENSLLRATQISSLQPCTVIDIAVLGHLYCKVKIQVLDELFTDLVLGHNIIRKYSHFKVSLGDKLGAATVAELLASHLGEPGSIPSRDTTGFSQVGIVPDDAAGQWVFSRISHFPRPCIRVLLYSHLITPSSALKTS</sequence>
<reference evidence="1 2" key="1">
    <citation type="submission" date="2023-02" db="EMBL/GenBank/DDBJ databases">
        <title>LHISI_Scaffold_Assembly.</title>
        <authorList>
            <person name="Stuart O.P."/>
            <person name="Cleave R."/>
            <person name="Magrath M.J.L."/>
            <person name="Mikheyev A.S."/>
        </authorList>
    </citation>
    <scope>NUCLEOTIDE SEQUENCE [LARGE SCALE GENOMIC DNA]</scope>
    <source>
        <strain evidence="1">Daus_M_001</strain>
        <tissue evidence="1">Leg muscle</tissue>
    </source>
</reference>
<accession>A0ABQ9H8L2</accession>
<comment type="caution">
    <text evidence="1">The sequence shown here is derived from an EMBL/GenBank/DDBJ whole genome shotgun (WGS) entry which is preliminary data.</text>
</comment>
<name>A0ABQ9H8L2_9NEOP</name>
<protein>
    <submittedName>
        <fullName evidence="1">Uncharacterized protein</fullName>
    </submittedName>
</protein>
<evidence type="ECO:0000313" key="2">
    <source>
        <dbReference type="Proteomes" id="UP001159363"/>
    </source>
</evidence>
<dbReference type="EMBL" id="JARBHB010000006">
    <property type="protein sequence ID" value="KAJ8880638.1"/>
    <property type="molecule type" value="Genomic_DNA"/>
</dbReference>
<dbReference type="Proteomes" id="UP001159363">
    <property type="component" value="Chromosome 5"/>
</dbReference>
<organism evidence="1 2">
    <name type="scientific">Dryococelus australis</name>
    <dbReference type="NCBI Taxonomy" id="614101"/>
    <lineage>
        <taxon>Eukaryota</taxon>
        <taxon>Metazoa</taxon>
        <taxon>Ecdysozoa</taxon>
        <taxon>Arthropoda</taxon>
        <taxon>Hexapoda</taxon>
        <taxon>Insecta</taxon>
        <taxon>Pterygota</taxon>
        <taxon>Neoptera</taxon>
        <taxon>Polyneoptera</taxon>
        <taxon>Phasmatodea</taxon>
        <taxon>Verophasmatodea</taxon>
        <taxon>Anareolatae</taxon>
        <taxon>Phasmatidae</taxon>
        <taxon>Eurycanthinae</taxon>
        <taxon>Dryococelus</taxon>
    </lineage>
</organism>
<keyword evidence="2" id="KW-1185">Reference proteome</keyword>